<accession>A0A1H6B6Q2</accession>
<dbReference type="OrthoDB" id="9758822at2"/>
<dbReference type="InterPro" id="IPR017853">
    <property type="entry name" value="GH"/>
</dbReference>
<protein>
    <submittedName>
        <fullName evidence="1">Alpha-galactosidase</fullName>
    </submittedName>
</protein>
<dbReference type="PRINTS" id="PR00743">
    <property type="entry name" value="GLHYDRLASE36"/>
</dbReference>
<evidence type="ECO:0000313" key="2">
    <source>
        <dbReference type="Proteomes" id="UP000236754"/>
    </source>
</evidence>
<dbReference type="InterPro" id="IPR013785">
    <property type="entry name" value="Aldolase_TIM"/>
</dbReference>
<dbReference type="RefSeq" id="WP_103886522.1">
    <property type="nucleotide sequence ID" value="NZ_FNVU01000006.1"/>
</dbReference>
<proteinExistence type="predicted"/>
<dbReference type="Proteomes" id="UP000236754">
    <property type="component" value="Unassembled WGS sequence"/>
</dbReference>
<dbReference type="SUPFAM" id="SSF51445">
    <property type="entry name" value="(Trans)glycosidases"/>
    <property type="match status" value="1"/>
</dbReference>
<dbReference type="CDD" id="cd14791">
    <property type="entry name" value="GH36"/>
    <property type="match status" value="1"/>
</dbReference>
<gene>
    <name evidence="1" type="ORF">SAMN05216223_106251</name>
</gene>
<dbReference type="AlphaFoldDB" id="A0A1H6B6Q2"/>
<dbReference type="Pfam" id="PF02065">
    <property type="entry name" value="Melibiase"/>
    <property type="match status" value="1"/>
</dbReference>
<dbReference type="Gene3D" id="2.70.98.60">
    <property type="entry name" value="alpha-galactosidase from lactobacil brevis"/>
    <property type="match status" value="1"/>
</dbReference>
<reference evidence="1 2" key="1">
    <citation type="submission" date="2016-10" db="EMBL/GenBank/DDBJ databases">
        <authorList>
            <person name="de Groot N.N."/>
        </authorList>
    </citation>
    <scope>NUCLEOTIDE SEQUENCE [LARGE SCALE GENOMIC DNA]</scope>
    <source>
        <strain evidence="1 2">CGMCC 4.2023</strain>
    </source>
</reference>
<dbReference type="GO" id="GO:0016052">
    <property type="term" value="P:carbohydrate catabolic process"/>
    <property type="evidence" value="ECO:0007669"/>
    <property type="project" value="InterPro"/>
</dbReference>
<evidence type="ECO:0000313" key="1">
    <source>
        <dbReference type="EMBL" id="SEG56085.1"/>
    </source>
</evidence>
<dbReference type="GO" id="GO:0004557">
    <property type="term" value="F:alpha-galactosidase activity"/>
    <property type="evidence" value="ECO:0007669"/>
    <property type="project" value="InterPro"/>
</dbReference>
<name>A0A1H6B6Q2_9ACTN</name>
<organism evidence="1 2">
    <name type="scientific">Actinacidiphila yanglinensis</name>
    <dbReference type="NCBI Taxonomy" id="310779"/>
    <lineage>
        <taxon>Bacteria</taxon>
        <taxon>Bacillati</taxon>
        <taxon>Actinomycetota</taxon>
        <taxon>Actinomycetes</taxon>
        <taxon>Kitasatosporales</taxon>
        <taxon>Streptomycetaceae</taxon>
        <taxon>Actinacidiphila</taxon>
    </lineage>
</organism>
<dbReference type="EMBL" id="FNVU01000006">
    <property type="protein sequence ID" value="SEG56085.1"/>
    <property type="molecule type" value="Genomic_DNA"/>
</dbReference>
<keyword evidence="2" id="KW-1185">Reference proteome</keyword>
<dbReference type="Gene3D" id="3.20.20.70">
    <property type="entry name" value="Aldolase class I"/>
    <property type="match status" value="1"/>
</dbReference>
<sequence>MQLFSVPCGDMTARYDHDEATGAVGFVLLPAGAAREPAPDAGVEPLVQLSVTGDRSVDLWSQGATLRNRSTTRDLALIGHSWEKHDGGVTATVELATPGGIRATHLLRWREGEPCVEIGTSAANDTGDPVTLQLLSGFCLSGIPAAGVPADTVVHRLRSGWSSEGRLVSQDLRDLHLEGWPREALGVERFGQLGTMPVRGFAPAVVIEDRTAGAVWGAQLCWPGTWQIELYRHGGALSVAGGLGDGDFGHWRKTLAPGEEFTAPPVWVTTAAVEPPGPRDRSDRPDRTAVDGCFRRLVAMQDARAPRDRATERELPAVANEFATTWGRPTHARLVAMAERLAGTPVTYLVADAGWYDGGHGDWTRVKQDAFPDGLAATAKAVRDHGLVLGLWVEAETCDEESTAFSLTEHLLHRDGAPVTAGRRRFWDLRRPRTAQLLLDRITSLVTDHGIGYLKIDYNEPLGAGCDGAESPGEGLRQQVAATLDFYAKLRERLPDVVIENCASGGYRLEPASMSVSDVASFSDAMEGAHLPIVAADTNRLVSGARSLVWAVPRAGDDARALVYKLASGLLGRFCLSGDFLELDEEQWRLAATALDLYGRARPALATGEWRRHGPPVGGYRNPEGWQALVRTTADGTGALAVLHAFADPPAAPIVLPLPPGARFAAAATLADGPPPRVNGAALRWLAPGPFSAAAVWLERPGGAPA</sequence>
<dbReference type="InterPro" id="IPR002252">
    <property type="entry name" value="Glyco_hydro_36"/>
</dbReference>
<dbReference type="InterPro" id="IPR038417">
    <property type="entry name" value="Alpga-gal_N_sf"/>
</dbReference>